<keyword evidence="2" id="KW-0805">Transcription regulation</keyword>
<dbReference type="SUPFAM" id="SSF46785">
    <property type="entry name" value="Winged helix' DNA-binding domain"/>
    <property type="match status" value="1"/>
</dbReference>
<name>A0A2N4U7I4_9BURK</name>
<dbReference type="OrthoDB" id="9785974at2"/>
<comment type="caution">
    <text evidence="6">The sequence shown here is derived from an EMBL/GenBank/DDBJ whole genome shotgun (WGS) entry which is preliminary data.</text>
</comment>
<evidence type="ECO:0000256" key="3">
    <source>
        <dbReference type="ARBA" id="ARBA00023125"/>
    </source>
</evidence>
<dbReference type="FunFam" id="1.10.10.10:FF:000001">
    <property type="entry name" value="LysR family transcriptional regulator"/>
    <property type="match status" value="1"/>
</dbReference>
<sequence>MTRRIDAYSLRLFVATATEGSIARAAAKEHIAASALSRRISDLEHALGVALFVRSPRGIELTNAGQVVFDRGLKIDQDIQLLKRDVQASDGVVNGTVRLSANMSSIIGYLPERLKSYTATFPQVTLALSEEDTEVVLRACLDDEADVGVGVKVDVPAGIESWFFASDPLLVVMPVGHALAGERSIRFAQALQHPLIGVHPGGSLDTLLQEQAKAMGGVASFAVQVNSFDAACRMVEAGLGITLIPRSAASAYAGTRKFIRRPLGETWAARELWIYSLRKSPRLRSVQALIDALQD</sequence>
<dbReference type="PANTHER" id="PTHR30419:SF2">
    <property type="entry name" value="LYSR FAMILY TRANSCRIPTIONAL REGULATOR"/>
    <property type="match status" value="1"/>
</dbReference>
<evidence type="ECO:0000259" key="5">
    <source>
        <dbReference type="PROSITE" id="PS50931"/>
    </source>
</evidence>
<feature type="domain" description="HTH lysR-type" evidence="5">
    <location>
        <begin position="5"/>
        <end position="62"/>
    </location>
</feature>
<dbReference type="PANTHER" id="PTHR30419">
    <property type="entry name" value="HTH-TYPE TRANSCRIPTIONAL REGULATOR YBHD"/>
    <property type="match status" value="1"/>
</dbReference>
<dbReference type="Gene3D" id="1.10.10.10">
    <property type="entry name" value="Winged helix-like DNA-binding domain superfamily/Winged helix DNA-binding domain"/>
    <property type="match status" value="1"/>
</dbReference>
<accession>A0A2N4U7I4</accession>
<dbReference type="InterPro" id="IPR000847">
    <property type="entry name" value="LysR_HTH_N"/>
</dbReference>
<reference evidence="6 7" key="1">
    <citation type="submission" date="2017-10" db="EMBL/GenBank/DDBJ databases">
        <title>Two draft genome sequences of Pusillimonas sp. strains isolated from a nitrate- and radionuclide-contaminated groundwater in Russia.</title>
        <authorList>
            <person name="Grouzdev D.S."/>
            <person name="Tourova T.P."/>
            <person name="Goeva M.A."/>
            <person name="Babich T.L."/>
            <person name="Sokolova D.S."/>
            <person name="Abdullin R."/>
            <person name="Poltaraus A.B."/>
            <person name="Toshchakov S.V."/>
            <person name="Nazina T.N."/>
        </authorList>
    </citation>
    <scope>NUCLEOTIDE SEQUENCE [LARGE SCALE GENOMIC DNA]</scope>
    <source>
        <strain evidence="6 7">JR1/69-3-13</strain>
    </source>
</reference>
<dbReference type="Proteomes" id="UP000234190">
    <property type="component" value="Unassembled WGS sequence"/>
</dbReference>
<dbReference type="InterPro" id="IPR036388">
    <property type="entry name" value="WH-like_DNA-bd_sf"/>
</dbReference>
<dbReference type="GO" id="GO:0003677">
    <property type="term" value="F:DNA binding"/>
    <property type="evidence" value="ECO:0007669"/>
    <property type="project" value="UniProtKB-KW"/>
</dbReference>
<keyword evidence="3" id="KW-0238">DNA-binding</keyword>
<dbReference type="AlphaFoldDB" id="A0A2N4U7I4"/>
<dbReference type="InterPro" id="IPR005119">
    <property type="entry name" value="LysR_subst-bd"/>
</dbReference>
<dbReference type="EMBL" id="PDNW01000003">
    <property type="protein sequence ID" value="PLC50981.1"/>
    <property type="molecule type" value="Genomic_DNA"/>
</dbReference>
<evidence type="ECO:0000313" key="7">
    <source>
        <dbReference type="Proteomes" id="UP000234190"/>
    </source>
</evidence>
<protein>
    <submittedName>
        <fullName evidence="6">LysR family transcriptional regulator</fullName>
    </submittedName>
</protein>
<dbReference type="Gene3D" id="3.40.190.10">
    <property type="entry name" value="Periplasmic binding protein-like II"/>
    <property type="match status" value="2"/>
</dbReference>
<dbReference type="PROSITE" id="PS50931">
    <property type="entry name" value="HTH_LYSR"/>
    <property type="match status" value="1"/>
</dbReference>
<evidence type="ECO:0000256" key="4">
    <source>
        <dbReference type="ARBA" id="ARBA00023163"/>
    </source>
</evidence>
<dbReference type="Pfam" id="PF03466">
    <property type="entry name" value="LysR_substrate"/>
    <property type="match status" value="1"/>
</dbReference>
<dbReference type="InterPro" id="IPR050950">
    <property type="entry name" value="HTH-type_LysR_regulators"/>
</dbReference>
<dbReference type="RefSeq" id="WP_102072933.1">
    <property type="nucleotide sequence ID" value="NZ_PDNW01000003.1"/>
</dbReference>
<comment type="similarity">
    <text evidence="1">Belongs to the LysR transcriptional regulatory family.</text>
</comment>
<evidence type="ECO:0000256" key="2">
    <source>
        <dbReference type="ARBA" id="ARBA00023015"/>
    </source>
</evidence>
<keyword evidence="7" id="KW-1185">Reference proteome</keyword>
<organism evidence="6 7">
    <name type="scientific">Pollutimonas subterranea</name>
    <dbReference type="NCBI Taxonomy" id="2045210"/>
    <lineage>
        <taxon>Bacteria</taxon>
        <taxon>Pseudomonadati</taxon>
        <taxon>Pseudomonadota</taxon>
        <taxon>Betaproteobacteria</taxon>
        <taxon>Burkholderiales</taxon>
        <taxon>Alcaligenaceae</taxon>
        <taxon>Pollutimonas</taxon>
    </lineage>
</organism>
<gene>
    <name evidence="6" type="ORF">CR159_05140</name>
</gene>
<dbReference type="InterPro" id="IPR036390">
    <property type="entry name" value="WH_DNA-bd_sf"/>
</dbReference>
<evidence type="ECO:0000256" key="1">
    <source>
        <dbReference type="ARBA" id="ARBA00009437"/>
    </source>
</evidence>
<dbReference type="SUPFAM" id="SSF53850">
    <property type="entry name" value="Periplasmic binding protein-like II"/>
    <property type="match status" value="1"/>
</dbReference>
<evidence type="ECO:0000313" key="6">
    <source>
        <dbReference type="EMBL" id="PLC50981.1"/>
    </source>
</evidence>
<dbReference type="Pfam" id="PF00126">
    <property type="entry name" value="HTH_1"/>
    <property type="match status" value="1"/>
</dbReference>
<keyword evidence="4" id="KW-0804">Transcription</keyword>
<dbReference type="GO" id="GO:0003700">
    <property type="term" value="F:DNA-binding transcription factor activity"/>
    <property type="evidence" value="ECO:0007669"/>
    <property type="project" value="InterPro"/>
</dbReference>
<dbReference type="GO" id="GO:0005829">
    <property type="term" value="C:cytosol"/>
    <property type="evidence" value="ECO:0007669"/>
    <property type="project" value="TreeGrafter"/>
</dbReference>
<proteinExistence type="inferred from homology"/>